<evidence type="ECO:0000313" key="4">
    <source>
        <dbReference type="EMBL" id="MDN5199795.1"/>
    </source>
</evidence>
<feature type="domain" description="Thioredoxin" evidence="2">
    <location>
        <begin position="5"/>
        <end position="171"/>
    </location>
</feature>
<sequence>MQEQLKPGDSFPDFELPDQNGKRRKLSSFSRQSEADKRYGFKDGYPVIVVFSRGFFCPRDQQQFRSLVTFQNELRVNFCKLVSISADEPIVSSAFRAGLGASWTFFSDVERKLIKQLNILDETEGEYAYRALPFTFVLKPNLEIYKVYNGWYFVGRPTLEELRQDLRAIMQTMDYYSYDAYNSEHVKKIRIPQQNWLEDQPLGSSGLPVYEGIIESFDLRTGNGYIKCQDVMDRIFFNFTAIPGEGYRTIRPGTKVQFEFIETFTGLSARNIHEMR</sequence>
<dbReference type="InterPro" id="IPR013766">
    <property type="entry name" value="Thioredoxin_domain"/>
</dbReference>
<gene>
    <name evidence="4" type="ORF">QQ008_00435</name>
</gene>
<dbReference type="Gene3D" id="3.40.30.10">
    <property type="entry name" value="Glutaredoxin"/>
    <property type="match status" value="1"/>
</dbReference>
<organism evidence="4 5">
    <name type="scientific">Splendidivirga corallicola</name>
    <dbReference type="NCBI Taxonomy" id="3051826"/>
    <lineage>
        <taxon>Bacteria</taxon>
        <taxon>Pseudomonadati</taxon>
        <taxon>Bacteroidota</taxon>
        <taxon>Cytophagia</taxon>
        <taxon>Cytophagales</taxon>
        <taxon>Splendidivirgaceae</taxon>
        <taxon>Splendidivirga</taxon>
    </lineage>
</organism>
<feature type="domain" description="CSD" evidence="3">
    <location>
        <begin position="209"/>
        <end position="274"/>
    </location>
</feature>
<evidence type="ECO:0000256" key="1">
    <source>
        <dbReference type="SAM" id="MobiDB-lite"/>
    </source>
</evidence>
<dbReference type="InterPro" id="IPR000866">
    <property type="entry name" value="AhpC/TSA"/>
</dbReference>
<dbReference type="InterPro" id="IPR012340">
    <property type="entry name" value="NA-bd_OB-fold"/>
</dbReference>
<comment type="caution">
    <text evidence="4">The sequence shown here is derived from an EMBL/GenBank/DDBJ whole genome shotgun (WGS) entry which is preliminary data.</text>
</comment>
<evidence type="ECO:0000313" key="5">
    <source>
        <dbReference type="Proteomes" id="UP001172082"/>
    </source>
</evidence>
<evidence type="ECO:0000259" key="2">
    <source>
        <dbReference type="PROSITE" id="PS51352"/>
    </source>
</evidence>
<dbReference type="Pfam" id="PF00313">
    <property type="entry name" value="CSD"/>
    <property type="match status" value="1"/>
</dbReference>
<dbReference type="Gene3D" id="2.40.50.140">
    <property type="entry name" value="Nucleic acid-binding proteins"/>
    <property type="match status" value="1"/>
</dbReference>
<name>A0ABT8KGE8_9BACT</name>
<evidence type="ECO:0000259" key="3">
    <source>
        <dbReference type="PROSITE" id="PS51857"/>
    </source>
</evidence>
<dbReference type="PROSITE" id="PS51857">
    <property type="entry name" value="CSD_2"/>
    <property type="match status" value="1"/>
</dbReference>
<accession>A0ABT8KGE8</accession>
<protein>
    <submittedName>
        <fullName evidence="4">Redoxin domain-containing protein</fullName>
    </submittedName>
</protein>
<dbReference type="SUPFAM" id="SSF52833">
    <property type="entry name" value="Thioredoxin-like"/>
    <property type="match status" value="1"/>
</dbReference>
<feature type="region of interest" description="Disordered" evidence="1">
    <location>
        <begin position="1"/>
        <end position="29"/>
    </location>
</feature>
<dbReference type="PROSITE" id="PS51352">
    <property type="entry name" value="THIOREDOXIN_2"/>
    <property type="match status" value="1"/>
</dbReference>
<dbReference type="SUPFAM" id="SSF50249">
    <property type="entry name" value="Nucleic acid-binding proteins"/>
    <property type="match status" value="1"/>
</dbReference>
<dbReference type="Proteomes" id="UP001172082">
    <property type="component" value="Unassembled WGS sequence"/>
</dbReference>
<dbReference type="Pfam" id="PF00578">
    <property type="entry name" value="AhpC-TSA"/>
    <property type="match status" value="1"/>
</dbReference>
<keyword evidence="5" id="KW-1185">Reference proteome</keyword>
<proteinExistence type="predicted"/>
<reference evidence="4" key="1">
    <citation type="submission" date="2023-06" db="EMBL/GenBank/DDBJ databases">
        <title>Genomic of Parafulvivirga corallium.</title>
        <authorList>
            <person name="Wang G."/>
        </authorList>
    </citation>
    <scope>NUCLEOTIDE SEQUENCE</scope>
    <source>
        <strain evidence="4">BMA10</strain>
    </source>
</reference>
<dbReference type="InterPro" id="IPR036249">
    <property type="entry name" value="Thioredoxin-like_sf"/>
</dbReference>
<dbReference type="InterPro" id="IPR002059">
    <property type="entry name" value="CSP_DNA-bd"/>
</dbReference>
<dbReference type="RefSeq" id="WP_346749827.1">
    <property type="nucleotide sequence ID" value="NZ_JAUJEA010000001.1"/>
</dbReference>
<dbReference type="EMBL" id="JAUJEA010000001">
    <property type="protein sequence ID" value="MDN5199795.1"/>
    <property type="molecule type" value="Genomic_DNA"/>
</dbReference>